<gene>
    <name evidence="1" type="ORF">GCM10022254_61490</name>
</gene>
<sequence length="59" mass="6403">MRGARRHPHQTAPYPVDDAVTDLAHALPPVEAGVLLAEHARWSSTDTWRLINAADSCGT</sequence>
<protein>
    <recommendedName>
        <fullName evidence="3">Transposase</fullName>
    </recommendedName>
</protein>
<organism evidence="1 2">
    <name type="scientific">Actinomadura meridiana</name>
    <dbReference type="NCBI Taxonomy" id="559626"/>
    <lineage>
        <taxon>Bacteria</taxon>
        <taxon>Bacillati</taxon>
        <taxon>Actinomycetota</taxon>
        <taxon>Actinomycetes</taxon>
        <taxon>Streptosporangiales</taxon>
        <taxon>Thermomonosporaceae</taxon>
        <taxon>Actinomadura</taxon>
    </lineage>
</organism>
<name>A0ABP8CJE7_9ACTN</name>
<evidence type="ECO:0000313" key="1">
    <source>
        <dbReference type="EMBL" id="GAA4239775.1"/>
    </source>
</evidence>
<evidence type="ECO:0000313" key="2">
    <source>
        <dbReference type="Proteomes" id="UP001501710"/>
    </source>
</evidence>
<keyword evidence="2" id="KW-1185">Reference proteome</keyword>
<proteinExistence type="predicted"/>
<dbReference type="Proteomes" id="UP001501710">
    <property type="component" value="Unassembled WGS sequence"/>
</dbReference>
<reference evidence="2" key="1">
    <citation type="journal article" date="2019" name="Int. J. Syst. Evol. Microbiol.">
        <title>The Global Catalogue of Microorganisms (GCM) 10K type strain sequencing project: providing services to taxonomists for standard genome sequencing and annotation.</title>
        <authorList>
            <consortium name="The Broad Institute Genomics Platform"/>
            <consortium name="The Broad Institute Genome Sequencing Center for Infectious Disease"/>
            <person name="Wu L."/>
            <person name="Ma J."/>
        </authorList>
    </citation>
    <scope>NUCLEOTIDE SEQUENCE [LARGE SCALE GENOMIC DNA]</scope>
    <source>
        <strain evidence="2">JCM 17440</strain>
    </source>
</reference>
<accession>A0ABP8CJE7</accession>
<dbReference type="EMBL" id="BAABAS010000021">
    <property type="protein sequence ID" value="GAA4239775.1"/>
    <property type="molecule type" value="Genomic_DNA"/>
</dbReference>
<comment type="caution">
    <text evidence="1">The sequence shown here is derived from an EMBL/GenBank/DDBJ whole genome shotgun (WGS) entry which is preliminary data.</text>
</comment>
<evidence type="ECO:0008006" key="3">
    <source>
        <dbReference type="Google" id="ProtNLM"/>
    </source>
</evidence>